<proteinExistence type="predicted"/>
<gene>
    <name evidence="7" type="ORF">RB653_009905</name>
</gene>
<dbReference type="EMBL" id="JAVFKY010000006">
    <property type="protein sequence ID" value="KAK5574652.1"/>
    <property type="molecule type" value="Genomic_DNA"/>
</dbReference>
<keyword evidence="3 5" id="KW-1133">Transmembrane helix</keyword>
<organism evidence="7 8">
    <name type="scientific">Dictyostelium firmibasis</name>
    <dbReference type="NCBI Taxonomy" id="79012"/>
    <lineage>
        <taxon>Eukaryota</taxon>
        <taxon>Amoebozoa</taxon>
        <taxon>Evosea</taxon>
        <taxon>Eumycetozoa</taxon>
        <taxon>Dictyostelia</taxon>
        <taxon>Dictyosteliales</taxon>
        <taxon>Dictyosteliaceae</taxon>
        <taxon>Dictyostelium</taxon>
    </lineage>
</organism>
<keyword evidence="8" id="KW-1185">Reference proteome</keyword>
<keyword evidence="2 5" id="KW-0812">Transmembrane</keyword>
<dbReference type="Gene3D" id="1.20.1540.10">
    <property type="entry name" value="Rhomboid-like"/>
    <property type="match status" value="1"/>
</dbReference>
<comment type="caution">
    <text evidence="7">The sequence shown here is derived from an EMBL/GenBank/DDBJ whole genome shotgun (WGS) entry which is preliminary data.</text>
</comment>
<keyword evidence="4 5" id="KW-0472">Membrane</keyword>
<dbReference type="PANTHER" id="PTHR43731:SF32">
    <property type="entry name" value="PEPTIDASE S54 RHOMBOID DOMAIN-CONTAINING PROTEIN-RELATED"/>
    <property type="match status" value="1"/>
</dbReference>
<evidence type="ECO:0000259" key="6">
    <source>
        <dbReference type="Pfam" id="PF01694"/>
    </source>
</evidence>
<dbReference type="Pfam" id="PF01694">
    <property type="entry name" value="Rhomboid"/>
    <property type="match status" value="1"/>
</dbReference>
<comment type="subcellular location">
    <subcellularLocation>
        <location evidence="1">Membrane</location>
        <topology evidence="1">Multi-pass membrane protein</topology>
    </subcellularLocation>
</comment>
<dbReference type="GO" id="GO:0016020">
    <property type="term" value="C:membrane"/>
    <property type="evidence" value="ECO:0007669"/>
    <property type="project" value="UniProtKB-SubCell"/>
</dbReference>
<evidence type="ECO:0000256" key="4">
    <source>
        <dbReference type="ARBA" id="ARBA00023136"/>
    </source>
</evidence>
<evidence type="ECO:0000256" key="2">
    <source>
        <dbReference type="ARBA" id="ARBA00022692"/>
    </source>
</evidence>
<evidence type="ECO:0000313" key="7">
    <source>
        <dbReference type="EMBL" id="KAK5574652.1"/>
    </source>
</evidence>
<dbReference type="InterPro" id="IPR022764">
    <property type="entry name" value="Peptidase_S54_rhomboid_dom"/>
</dbReference>
<evidence type="ECO:0000256" key="3">
    <source>
        <dbReference type="ARBA" id="ARBA00022989"/>
    </source>
</evidence>
<dbReference type="PANTHER" id="PTHR43731">
    <property type="entry name" value="RHOMBOID PROTEASE"/>
    <property type="match status" value="1"/>
</dbReference>
<feature type="domain" description="Peptidase S54 rhomboid" evidence="6">
    <location>
        <begin position="58"/>
        <end position="85"/>
    </location>
</feature>
<evidence type="ECO:0000313" key="8">
    <source>
        <dbReference type="Proteomes" id="UP001344447"/>
    </source>
</evidence>
<feature type="transmembrane region" description="Helical" evidence="5">
    <location>
        <begin position="21"/>
        <end position="40"/>
    </location>
</feature>
<reference evidence="7 8" key="1">
    <citation type="submission" date="2023-11" db="EMBL/GenBank/DDBJ databases">
        <title>Dfirmibasis_genome.</title>
        <authorList>
            <person name="Edelbroek B."/>
            <person name="Kjellin J."/>
            <person name="Jerlstrom-Hultqvist J."/>
            <person name="Soderbom F."/>
        </authorList>
    </citation>
    <scope>NUCLEOTIDE SEQUENCE [LARGE SCALE GENOMIC DNA]</scope>
    <source>
        <strain evidence="7 8">TNS-C-14</strain>
    </source>
</reference>
<protein>
    <recommendedName>
        <fullName evidence="6">Peptidase S54 rhomboid domain-containing protein</fullName>
    </recommendedName>
</protein>
<sequence>MNQIENFILNNEIFIEVKQCPITFIILIINILIWLYHFAYDISSEKVSFFYKDIIIEKQYWRTISSTFSHSNLIHLVLNSISIWNTNKIEIIKGSYYYFKYNHYIGYSW</sequence>
<dbReference type="SUPFAM" id="SSF144091">
    <property type="entry name" value="Rhomboid-like"/>
    <property type="match status" value="1"/>
</dbReference>
<dbReference type="GO" id="GO:0004252">
    <property type="term" value="F:serine-type endopeptidase activity"/>
    <property type="evidence" value="ECO:0007669"/>
    <property type="project" value="InterPro"/>
</dbReference>
<dbReference type="Proteomes" id="UP001344447">
    <property type="component" value="Unassembled WGS sequence"/>
</dbReference>
<dbReference type="InterPro" id="IPR050925">
    <property type="entry name" value="Rhomboid_protease_S54"/>
</dbReference>
<accession>A0AAN7TJB9</accession>
<dbReference type="InterPro" id="IPR035952">
    <property type="entry name" value="Rhomboid-like_sf"/>
</dbReference>
<dbReference type="AlphaFoldDB" id="A0AAN7TJB9"/>
<evidence type="ECO:0000256" key="1">
    <source>
        <dbReference type="ARBA" id="ARBA00004141"/>
    </source>
</evidence>
<name>A0AAN7TJB9_9MYCE</name>
<evidence type="ECO:0000256" key="5">
    <source>
        <dbReference type="SAM" id="Phobius"/>
    </source>
</evidence>